<protein>
    <submittedName>
        <fullName evidence="2">Myb-like DNA-binding domain-containing protein</fullName>
    </submittedName>
</protein>
<evidence type="ECO:0000259" key="1">
    <source>
        <dbReference type="Pfam" id="PF00249"/>
    </source>
</evidence>
<dbReference type="VEuPathDB" id="GiardiaDB:SS50377_23099"/>
<dbReference type="Gene3D" id="1.10.10.60">
    <property type="entry name" value="Homeodomain-like"/>
    <property type="match status" value="1"/>
</dbReference>
<dbReference type="InterPro" id="IPR009057">
    <property type="entry name" value="Homeodomain-like_sf"/>
</dbReference>
<dbReference type="GO" id="GO:0003677">
    <property type="term" value="F:DNA binding"/>
    <property type="evidence" value="ECO:0007669"/>
    <property type="project" value="UniProtKB-KW"/>
</dbReference>
<dbReference type="EMBL" id="AUWU02000003">
    <property type="protein sequence ID" value="KAH0575466.1"/>
    <property type="molecule type" value="Genomic_DNA"/>
</dbReference>
<proteinExistence type="predicted"/>
<dbReference type="EMBL" id="KI546168">
    <property type="protein sequence ID" value="EST41726.1"/>
    <property type="molecule type" value="Genomic_DNA"/>
</dbReference>
<gene>
    <name evidence="2" type="ORF">SS50377_18812</name>
    <name evidence="3" type="ORF">SS50377_23099</name>
</gene>
<dbReference type="Pfam" id="PF00249">
    <property type="entry name" value="Myb_DNA-binding"/>
    <property type="match status" value="1"/>
</dbReference>
<dbReference type="SUPFAM" id="SSF46689">
    <property type="entry name" value="Homeodomain-like"/>
    <property type="match status" value="1"/>
</dbReference>
<keyword evidence="4" id="KW-1185">Reference proteome</keyword>
<organism evidence="2">
    <name type="scientific">Spironucleus salmonicida</name>
    <dbReference type="NCBI Taxonomy" id="348837"/>
    <lineage>
        <taxon>Eukaryota</taxon>
        <taxon>Metamonada</taxon>
        <taxon>Diplomonadida</taxon>
        <taxon>Hexamitidae</taxon>
        <taxon>Hexamitinae</taxon>
        <taxon>Spironucleus</taxon>
    </lineage>
</organism>
<keyword evidence="2" id="KW-0238">DNA-binding</keyword>
<dbReference type="InterPro" id="IPR001005">
    <property type="entry name" value="SANT/Myb"/>
</dbReference>
<feature type="domain" description="Myb-like" evidence="1">
    <location>
        <begin position="7"/>
        <end position="47"/>
    </location>
</feature>
<sequence>MDRYHQWSQQELDNLMNAVQIYGKQWNAISQNVLPTLSPTCLKNKFYAIQRDGSHVLKKQVITESSITKFHLDVWSDLIGIKDFFQFDALFQ</sequence>
<dbReference type="AlphaFoldDB" id="V6LDI4"/>
<accession>V6LDI4</accession>
<reference evidence="2 3" key="1">
    <citation type="journal article" date="2014" name="PLoS Genet.">
        <title>The Genome of Spironucleus salmonicida Highlights a Fish Pathogen Adapted to Fluctuating Environments.</title>
        <authorList>
            <person name="Xu F."/>
            <person name="Jerlstrom-Hultqvist J."/>
            <person name="Einarsson E."/>
            <person name="Astvaldsson A."/>
            <person name="Svard S.G."/>
            <person name="Andersson J.O."/>
        </authorList>
    </citation>
    <scope>NUCLEOTIDE SEQUENCE</scope>
    <source>
        <strain evidence="3">ATCC 50377</strain>
    </source>
</reference>
<evidence type="ECO:0000313" key="2">
    <source>
        <dbReference type="EMBL" id="EST41726.1"/>
    </source>
</evidence>
<evidence type="ECO:0000313" key="4">
    <source>
        <dbReference type="Proteomes" id="UP000018208"/>
    </source>
</evidence>
<dbReference type="Proteomes" id="UP000018208">
    <property type="component" value="Unassembled WGS sequence"/>
</dbReference>
<reference evidence="3" key="2">
    <citation type="submission" date="2020-12" db="EMBL/GenBank/DDBJ databases">
        <title>New Spironucleus salmonicida genome in near-complete chromosomes.</title>
        <authorList>
            <person name="Xu F."/>
            <person name="Kurt Z."/>
            <person name="Jimenez-Gonzalez A."/>
            <person name="Astvaldsson A."/>
            <person name="Andersson J.O."/>
            <person name="Svard S.G."/>
        </authorList>
    </citation>
    <scope>NUCLEOTIDE SEQUENCE</scope>
    <source>
        <strain evidence="3">ATCC 50377</strain>
    </source>
</reference>
<dbReference type="OrthoDB" id="2143914at2759"/>
<evidence type="ECO:0000313" key="3">
    <source>
        <dbReference type="EMBL" id="KAH0575466.1"/>
    </source>
</evidence>
<dbReference type="CDD" id="cd00167">
    <property type="entry name" value="SANT"/>
    <property type="match status" value="1"/>
</dbReference>
<name>V6LDI4_9EUKA</name>